<gene>
    <name evidence="2" type="ordered locus">Acry_2111</name>
</gene>
<dbReference type="RefSeq" id="WP_012039821.1">
    <property type="nucleotide sequence ID" value="NC_009484.1"/>
</dbReference>
<dbReference type="AlphaFoldDB" id="A5G0C8"/>
<dbReference type="PANTHER" id="PTHR43968">
    <property type="match status" value="1"/>
</dbReference>
<dbReference type="InterPro" id="IPR050983">
    <property type="entry name" value="GST_Omega/HSP26"/>
</dbReference>
<dbReference type="KEGG" id="acr:Acry_2111"/>
<dbReference type="HOGENOM" id="CLU_011226_12_2_5"/>
<dbReference type="GO" id="GO:0016740">
    <property type="term" value="F:transferase activity"/>
    <property type="evidence" value="ECO:0007669"/>
    <property type="project" value="UniProtKB-KW"/>
</dbReference>
<dbReference type="GO" id="GO:0005737">
    <property type="term" value="C:cytoplasm"/>
    <property type="evidence" value="ECO:0007669"/>
    <property type="project" value="TreeGrafter"/>
</dbReference>
<dbReference type="InterPro" id="IPR036249">
    <property type="entry name" value="Thioredoxin-like_sf"/>
</dbReference>
<reference evidence="2 3" key="1">
    <citation type="submission" date="2007-05" db="EMBL/GenBank/DDBJ databases">
        <title>Complete sequence of chromosome of Acidiphilium cryptum JF-5.</title>
        <authorList>
            <consortium name="US DOE Joint Genome Institute"/>
            <person name="Copeland A."/>
            <person name="Lucas S."/>
            <person name="Lapidus A."/>
            <person name="Barry K."/>
            <person name="Detter J.C."/>
            <person name="Glavina del Rio T."/>
            <person name="Hammon N."/>
            <person name="Israni S."/>
            <person name="Dalin E."/>
            <person name="Tice H."/>
            <person name="Pitluck S."/>
            <person name="Sims D."/>
            <person name="Brettin T."/>
            <person name="Bruce D."/>
            <person name="Han C."/>
            <person name="Schmutz J."/>
            <person name="Larimer F."/>
            <person name="Land M."/>
            <person name="Hauser L."/>
            <person name="Kyrpides N."/>
            <person name="Kim E."/>
            <person name="Magnuson T."/>
            <person name="Richardson P."/>
        </authorList>
    </citation>
    <scope>NUCLEOTIDE SEQUENCE [LARGE SCALE GENOMIC DNA]</scope>
    <source>
        <strain evidence="2 3">JF-5</strain>
    </source>
</reference>
<dbReference type="Gene3D" id="1.20.1050.10">
    <property type="match status" value="1"/>
</dbReference>
<dbReference type="Pfam" id="PF13417">
    <property type="entry name" value="GST_N_3"/>
    <property type="match status" value="1"/>
</dbReference>
<evidence type="ECO:0000259" key="1">
    <source>
        <dbReference type="PROSITE" id="PS50404"/>
    </source>
</evidence>
<keyword evidence="3" id="KW-1185">Reference proteome</keyword>
<dbReference type="CDD" id="cd03049">
    <property type="entry name" value="GST_N_3"/>
    <property type="match status" value="1"/>
</dbReference>
<dbReference type="Pfam" id="PF13410">
    <property type="entry name" value="GST_C_2"/>
    <property type="match status" value="1"/>
</dbReference>
<feature type="domain" description="GST N-terminal" evidence="1">
    <location>
        <begin position="1"/>
        <end position="80"/>
    </location>
</feature>
<dbReference type="Proteomes" id="UP000000245">
    <property type="component" value="Chromosome"/>
</dbReference>
<dbReference type="STRING" id="349163.Acry_2111"/>
<sequence length="199" mass="21752">MKLFHSPTSPYVRKVMACAIARDIDRRIELIPTNPHESPAALIANNPLSKVPCLVNDEGVALFDSRVICEYLDQIGDALPLFPASGSARWVALRYQAMGDGILDAAVGARMESMKPREAAREAFIERQMHAIDRTLAMLEQDPPGRMLDIGSIAVACALGYLDFRCAAREWRKSCPGLAAWFAAFGKEPAIARTEPPAA</sequence>
<dbReference type="InterPro" id="IPR036282">
    <property type="entry name" value="Glutathione-S-Trfase_C_sf"/>
</dbReference>
<dbReference type="PROSITE" id="PS50404">
    <property type="entry name" value="GST_NTER"/>
    <property type="match status" value="1"/>
</dbReference>
<dbReference type="CDD" id="cd03205">
    <property type="entry name" value="GST_C_6"/>
    <property type="match status" value="1"/>
</dbReference>
<proteinExistence type="predicted"/>
<organism evidence="2 3">
    <name type="scientific">Acidiphilium cryptum (strain JF-5)</name>
    <dbReference type="NCBI Taxonomy" id="349163"/>
    <lineage>
        <taxon>Bacteria</taxon>
        <taxon>Pseudomonadati</taxon>
        <taxon>Pseudomonadota</taxon>
        <taxon>Alphaproteobacteria</taxon>
        <taxon>Acetobacterales</taxon>
        <taxon>Acidocellaceae</taxon>
        <taxon>Acidiphilium</taxon>
    </lineage>
</organism>
<accession>A5G0C8</accession>
<evidence type="ECO:0000313" key="3">
    <source>
        <dbReference type="Proteomes" id="UP000000245"/>
    </source>
</evidence>
<dbReference type="eggNOG" id="COG0625">
    <property type="taxonomic scope" value="Bacteria"/>
</dbReference>
<keyword evidence="2" id="KW-0808">Transferase</keyword>
<dbReference type="EMBL" id="CP000697">
    <property type="protein sequence ID" value="ABQ31310.1"/>
    <property type="molecule type" value="Genomic_DNA"/>
</dbReference>
<dbReference type="InterPro" id="IPR004045">
    <property type="entry name" value="Glutathione_S-Trfase_N"/>
</dbReference>
<dbReference type="PANTHER" id="PTHR43968:SF6">
    <property type="entry name" value="GLUTATHIONE S-TRANSFERASE OMEGA"/>
    <property type="match status" value="1"/>
</dbReference>
<dbReference type="SUPFAM" id="SSF47616">
    <property type="entry name" value="GST C-terminal domain-like"/>
    <property type="match status" value="1"/>
</dbReference>
<evidence type="ECO:0000313" key="2">
    <source>
        <dbReference type="EMBL" id="ABQ31310.1"/>
    </source>
</evidence>
<dbReference type="Gene3D" id="3.40.30.10">
    <property type="entry name" value="Glutaredoxin"/>
    <property type="match status" value="1"/>
</dbReference>
<name>A5G0C8_ACICJ</name>
<dbReference type="SUPFAM" id="SSF52833">
    <property type="entry name" value="Thioredoxin-like"/>
    <property type="match status" value="1"/>
</dbReference>
<protein>
    <submittedName>
        <fullName evidence="2">Glutathione S-transferase, N-terminal domain protein</fullName>
    </submittedName>
</protein>